<protein>
    <submittedName>
        <fullName evidence="1">Uncharacterized protein</fullName>
    </submittedName>
</protein>
<proteinExistence type="predicted"/>
<dbReference type="EMBL" id="CP003125">
    <property type="protein sequence ID" value="AEV18854.1"/>
    <property type="molecule type" value="Genomic_DNA"/>
</dbReference>
<evidence type="ECO:0000313" key="1">
    <source>
        <dbReference type="EMBL" id="AEV18854.1"/>
    </source>
</evidence>
<accession>A0ABM5MGU9</accession>
<organism evidence="1 2">
    <name type="scientific">Geobacillus thermoleovorans CCB_US3_UF5</name>
    <dbReference type="NCBI Taxonomy" id="1111068"/>
    <lineage>
        <taxon>Bacteria</taxon>
        <taxon>Bacillati</taxon>
        <taxon>Bacillota</taxon>
        <taxon>Bacilli</taxon>
        <taxon>Bacillales</taxon>
        <taxon>Anoxybacillaceae</taxon>
        <taxon>Geobacillus</taxon>
        <taxon>Geobacillus thermoleovorans group</taxon>
    </lineage>
</organism>
<gene>
    <name evidence="1" type="ORF">GTCCBUS3UF5_15410</name>
</gene>
<reference evidence="1 2" key="1">
    <citation type="submission" date="2011-11" db="EMBL/GenBank/DDBJ databases">
        <title>Complete genome sequence of thermophilic Geobacillus thermoleovorans CCB_US3_UF5.</title>
        <authorList>
            <person name="Muhd Sakaff M.K.L."/>
            <person name="Abdul Rahman A.Y."/>
            <person name="Saito J.A."/>
            <person name="Hou S."/>
            <person name="Alam M."/>
        </authorList>
    </citation>
    <scope>NUCLEOTIDE SEQUENCE [LARGE SCALE GENOMIC DNA]</scope>
    <source>
        <strain evidence="1 2">CCB_US3_UF5</strain>
    </source>
</reference>
<keyword evidence="2" id="KW-1185">Reference proteome</keyword>
<name>A0ABM5MGU9_GEOTH</name>
<sequence length="44" mass="4720">MASYGIGRRRLMTAGKQLTAFLLASERDEASAMFGEGGGGWRGR</sequence>
<evidence type="ECO:0000313" key="2">
    <source>
        <dbReference type="Proteomes" id="UP000005636"/>
    </source>
</evidence>
<dbReference type="Proteomes" id="UP000005636">
    <property type="component" value="Chromosome"/>
</dbReference>